<evidence type="ECO:0000313" key="2">
    <source>
        <dbReference type="EMBL" id="EDQ32427.1"/>
    </source>
</evidence>
<dbReference type="RefSeq" id="WP_007198076.1">
    <property type="nucleotide sequence ID" value="NZ_CM002917.1"/>
</dbReference>
<gene>
    <name evidence="2" type="ORF">HPDFL43_11526</name>
</gene>
<dbReference type="SUPFAM" id="SSF47336">
    <property type="entry name" value="ACP-like"/>
    <property type="match status" value="1"/>
</dbReference>
<sequence length="85" mass="9198">MTTHSPNAIREMITVKLTDRGHSQPVADDQSLFFSGLLDSLAATEIMMLLESDFGIDLADADFDITELDTIAQIEALASRASVQA</sequence>
<organism evidence="2 3">
    <name type="scientific">Hoeflea phototrophica (strain DSM 17068 / NCIMB 14078 / DFL-43)</name>
    <dbReference type="NCBI Taxonomy" id="411684"/>
    <lineage>
        <taxon>Bacteria</taxon>
        <taxon>Pseudomonadati</taxon>
        <taxon>Pseudomonadota</taxon>
        <taxon>Alphaproteobacteria</taxon>
        <taxon>Hyphomicrobiales</taxon>
        <taxon>Rhizobiaceae</taxon>
        <taxon>Hoeflea</taxon>
    </lineage>
</organism>
<protein>
    <submittedName>
        <fullName evidence="2">Phosphopantetheine attachment site</fullName>
    </submittedName>
</protein>
<dbReference type="AlphaFoldDB" id="A9DB13"/>
<dbReference type="Proteomes" id="UP000004291">
    <property type="component" value="Chromosome"/>
</dbReference>
<dbReference type="eggNOG" id="ENOG502ZVHF">
    <property type="taxonomic scope" value="Bacteria"/>
</dbReference>
<dbReference type="PROSITE" id="PS50075">
    <property type="entry name" value="CARRIER"/>
    <property type="match status" value="1"/>
</dbReference>
<dbReference type="EMBL" id="ABIA03000004">
    <property type="protein sequence ID" value="EDQ32427.1"/>
    <property type="molecule type" value="Genomic_DNA"/>
</dbReference>
<feature type="domain" description="Carrier" evidence="1">
    <location>
        <begin position="5"/>
        <end position="82"/>
    </location>
</feature>
<comment type="caution">
    <text evidence="2">The sequence shown here is derived from an EMBL/GenBank/DDBJ whole genome shotgun (WGS) entry which is preliminary data.</text>
</comment>
<evidence type="ECO:0000313" key="3">
    <source>
        <dbReference type="Proteomes" id="UP000004291"/>
    </source>
</evidence>
<dbReference type="Gene3D" id="1.10.1200.10">
    <property type="entry name" value="ACP-like"/>
    <property type="match status" value="1"/>
</dbReference>
<reference evidence="2 3" key="2">
    <citation type="submission" date="2012-06" db="EMBL/GenBank/DDBJ databases">
        <authorList>
            <person name="Fiebig A."/>
        </authorList>
    </citation>
    <scope>NUCLEOTIDE SEQUENCE [LARGE SCALE GENOMIC DNA]</scope>
    <source>
        <strain evidence="2 3">DFL-43</strain>
    </source>
</reference>
<keyword evidence="3" id="KW-1185">Reference proteome</keyword>
<reference evidence="2 3" key="1">
    <citation type="submission" date="2007-10" db="EMBL/GenBank/DDBJ databases">
        <authorList>
            <person name="Wagner-Dobler I."/>
            <person name="Ferriera S."/>
            <person name="Johnson J."/>
            <person name="Kravitz S."/>
            <person name="Beeson K."/>
            <person name="Sutton G."/>
            <person name="Rogers Y.-H."/>
            <person name="Friedman R."/>
            <person name="Frazier M."/>
            <person name="Venter J.C."/>
        </authorList>
    </citation>
    <scope>NUCLEOTIDE SEQUENCE [LARGE SCALE GENOMIC DNA]</scope>
    <source>
        <strain evidence="2 3">DFL-43</strain>
    </source>
</reference>
<evidence type="ECO:0000259" key="1">
    <source>
        <dbReference type="PROSITE" id="PS50075"/>
    </source>
</evidence>
<dbReference type="OrthoDB" id="8162906at2"/>
<name>A9DB13_HOEPD</name>
<accession>A9DB13</accession>
<dbReference type="HOGENOM" id="CLU_108696_16_4_5"/>
<proteinExistence type="predicted"/>
<dbReference type="Pfam" id="PF00550">
    <property type="entry name" value="PP-binding"/>
    <property type="match status" value="1"/>
</dbReference>
<dbReference type="InterPro" id="IPR009081">
    <property type="entry name" value="PP-bd_ACP"/>
</dbReference>
<dbReference type="InterPro" id="IPR036736">
    <property type="entry name" value="ACP-like_sf"/>
</dbReference>